<dbReference type="InterPro" id="IPR003715">
    <property type="entry name" value="Poly_export_N"/>
</dbReference>
<feature type="transmembrane region" description="Helical" evidence="2">
    <location>
        <begin position="12"/>
        <end position="33"/>
    </location>
</feature>
<accession>A0A7Z9BXZ3</accession>
<keyword evidence="2" id="KW-0812">Transmembrane</keyword>
<dbReference type="PANTHER" id="PTHR33619:SF3">
    <property type="entry name" value="POLYSACCHARIDE EXPORT PROTEIN GFCE-RELATED"/>
    <property type="match status" value="1"/>
</dbReference>
<evidence type="ECO:0000256" key="2">
    <source>
        <dbReference type="SAM" id="Phobius"/>
    </source>
</evidence>
<dbReference type="Pfam" id="PF02563">
    <property type="entry name" value="Poly_export"/>
    <property type="match status" value="1"/>
</dbReference>
<dbReference type="InterPro" id="IPR049712">
    <property type="entry name" value="Poly_export"/>
</dbReference>
<evidence type="ECO:0000313" key="5">
    <source>
        <dbReference type="EMBL" id="VXD21296.1"/>
    </source>
</evidence>
<name>A0A7Z9BXZ3_9CYAN</name>
<dbReference type="InterPro" id="IPR019554">
    <property type="entry name" value="Soluble_ligand-bd"/>
</dbReference>
<keyword evidence="2" id="KW-1133">Transmembrane helix</keyword>
<keyword evidence="1" id="KW-0732">Signal</keyword>
<dbReference type="OrthoDB" id="9793939at2"/>
<dbReference type="Proteomes" id="UP000182190">
    <property type="component" value="Unassembled WGS sequence"/>
</dbReference>
<protein>
    <submittedName>
        <fullName evidence="5">Polysaccharide export protein</fullName>
    </submittedName>
</protein>
<feature type="domain" description="Soluble ligand binding" evidence="4">
    <location>
        <begin position="308"/>
        <end position="359"/>
    </location>
</feature>
<evidence type="ECO:0000259" key="3">
    <source>
        <dbReference type="Pfam" id="PF02563"/>
    </source>
</evidence>
<dbReference type="Pfam" id="PF10531">
    <property type="entry name" value="SLBB"/>
    <property type="match status" value="2"/>
</dbReference>
<sequence length="549" mass="59568">MNQYSRQTLASLFLTSLYSTSWIVCFAALLWGFPARQRVLAQTVTLPEKCVIPQGVAAQPYPGGQLRPPSFPQPTWPQLIQLFDRAGNPVLDRSGAVAPPIDNIYFRRLSENRGVNYRLGPGDQLYIDVFINGQRSNDLSVPVTAVTPDGAILLPLIGAIRVQDLTLEQVQRIINSHLTPFVQNPQTNLSLLTQRPVRVTVTGEVARPGFYPLASPELPIALTTAQGTTTAADLRMIKIRRTLANGQVVETDVDLLTPLLLGVRPVDLLLEDGDVIVIPSQEVRAYQGPTRNILETYSLAAAPTAVSVTIVGDVTRPGFYQLPPGSGQVTTAIQAAGGARITSDLRSVLICRITADGRLIEDIIDLYTPIQEATALPNVSLQNGDAIIIPKLQPDELEGYDQRLVATSTLASPQITVRILSYPVNTVGTVALQNGSSFIDVLNSVPLNLSDLQEIALIRYDPETGKPTKQILNGKNVLAGDGTDNVLLQDNDVIVVNRNLVAQVSFVLNNFTQPFRDILGFLLFFQQLQSGVENLFSPSGSSGGSNNRR</sequence>
<dbReference type="GO" id="GO:0015159">
    <property type="term" value="F:polysaccharide transmembrane transporter activity"/>
    <property type="evidence" value="ECO:0007669"/>
    <property type="project" value="InterPro"/>
</dbReference>
<organism evidence="5 6">
    <name type="scientific">Planktothrix paucivesiculata PCC 9631</name>
    <dbReference type="NCBI Taxonomy" id="671071"/>
    <lineage>
        <taxon>Bacteria</taxon>
        <taxon>Bacillati</taxon>
        <taxon>Cyanobacteriota</taxon>
        <taxon>Cyanophyceae</taxon>
        <taxon>Oscillatoriophycideae</taxon>
        <taxon>Oscillatoriales</taxon>
        <taxon>Microcoleaceae</taxon>
        <taxon>Planktothrix</taxon>
    </lineage>
</organism>
<dbReference type="RefSeq" id="WP_083619449.1">
    <property type="nucleotide sequence ID" value="NZ_LR735009.1"/>
</dbReference>
<gene>
    <name evidence="5" type="ORF">PL9631_560028</name>
</gene>
<keyword evidence="2" id="KW-0472">Membrane</keyword>
<proteinExistence type="predicted"/>
<reference evidence="5" key="1">
    <citation type="submission" date="2019-10" db="EMBL/GenBank/DDBJ databases">
        <authorList>
            <consortium name="Genoscope - CEA"/>
            <person name="William W."/>
        </authorList>
    </citation>
    <scope>NUCLEOTIDE SEQUENCE [LARGE SCALE GENOMIC DNA]</scope>
    <source>
        <strain evidence="5">BBR_PRJEB10994</strain>
    </source>
</reference>
<evidence type="ECO:0000256" key="1">
    <source>
        <dbReference type="ARBA" id="ARBA00022729"/>
    </source>
</evidence>
<feature type="domain" description="Polysaccharide export protein N-terminal" evidence="3">
    <location>
        <begin position="115"/>
        <end position="191"/>
    </location>
</feature>
<dbReference type="PANTHER" id="PTHR33619">
    <property type="entry name" value="POLYSACCHARIDE EXPORT PROTEIN GFCE-RELATED"/>
    <property type="match status" value="1"/>
</dbReference>
<dbReference type="EMBL" id="CZCS02000197">
    <property type="protein sequence ID" value="VXD21296.1"/>
    <property type="molecule type" value="Genomic_DNA"/>
</dbReference>
<dbReference type="AlphaFoldDB" id="A0A7Z9BXZ3"/>
<dbReference type="Gene3D" id="3.10.560.10">
    <property type="entry name" value="Outer membrane lipoprotein wza domain like"/>
    <property type="match status" value="2"/>
</dbReference>
<evidence type="ECO:0000313" key="6">
    <source>
        <dbReference type="Proteomes" id="UP000182190"/>
    </source>
</evidence>
<comment type="caution">
    <text evidence="5">The sequence shown here is derived from an EMBL/GenBank/DDBJ whole genome shotgun (WGS) entry which is preliminary data.</text>
</comment>
<evidence type="ECO:0000259" key="4">
    <source>
        <dbReference type="Pfam" id="PF10531"/>
    </source>
</evidence>
<feature type="domain" description="Soluble ligand binding" evidence="4">
    <location>
        <begin position="198"/>
        <end position="248"/>
    </location>
</feature>
<keyword evidence="6" id="KW-1185">Reference proteome</keyword>